<name>A0A1G9HDH3_9ACTN</name>
<dbReference type="EMBL" id="FNGP01000001">
    <property type="protein sequence ID" value="SDL10876.1"/>
    <property type="molecule type" value="Genomic_DNA"/>
</dbReference>
<feature type="compositionally biased region" description="Low complexity" evidence="1">
    <location>
        <begin position="28"/>
        <end position="37"/>
    </location>
</feature>
<dbReference type="OrthoDB" id="3825221at2"/>
<dbReference type="PROSITE" id="PS51257">
    <property type="entry name" value="PROKAR_LIPOPROTEIN"/>
    <property type="match status" value="1"/>
</dbReference>
<gene>
    <name evidence="3" type="ORF">SAMN04488242_0237</name>
</gene>
<evidence type="ECO:0000313" key="3">
    <source>
        <dbReference type="EMBL" id="SDL10876.1"/>
    </source>
</evidence>
<reference evidence="3 4" key="1">
    <citation type="submission" date="2016-10" db="EMBL/GenBank/DDBJ databases">
        <authorList>
            <person name="de Groot N.N."/>
        </authorList>
    </citation>
    <scope>NUCLEOTIDE SEQUENCE [LARGE SCALE GENOMIC DNA]</scope>
    <source>
        <strain evidence="3 4">CGMCC 1.9159</strain>
    </source>
</reference>
<dbReference type="RefSeq" id="WP_093248145.1">
    <property type="nucleotide sequence ID" value="NZ_FNGP01000001.1"/>
</dbReference>
<feature type="chain" id="PRO_5011461344" description="PknH-like extracellular domain-containing protein" evidence="2">
    <location>
        <begin position="24"/>
        <end position="240"/>
    </location>
</feature>
<feature type="signal peptide" evidence="2">
    <location>
        <begin position="1"/>
        <end position="23"/>
    </location>
</feature>
<evidence type="ECO:0000256" key="1">
    <source>
        <dbReference type="SAM" id="MobiDB-lite"/>
    </source>
</evidence>
<dbReference type="AlphaFoldDB" id="A0A1G9HDH3"/>
<keyword evidence="4" id="KW-1185">Reference proteome</keyword>
<feature type="compositionally biased region" description="Pro residues" evidence="1">
    <location>
        <begin position="38"/>
        <end position="53"/>
    </location>
</feature>
<evidence type="ECO:0000313" key="4">
    <source>
        <dbReference type="Proteomes" id="UP000199475"/>
    </source>
</evidence>
<dbReference type="Proteomes" id="UP000199475">
    <property type="component" value="Unassembled WGS sequence"/>
</dbReference>
<protein>
    <recommendedName>
        <fullName evidence="5">PknH-like extracellular domain-containing protein</fullName>
    </recommendedName>
</protein>
<dbReference type="STRING" id="686624.SAMN04488242_0237"/>
<proteinExistence type="predicted"/>
<accession>A0A1G9HDH3</accession>
<evidence type="ECO:0008006" key="5">
    <source>
        <dbReference type="Google" id="ProtNLM"/>
    </source>
</evidence>
<keyword evidence="2" id="KW-0732">Signal</keyword>
<evidence type="ECO:0000256" key="2">
    <source>
        <dbReference type="SAM" id="SignalP"/>
    </source>
</evidence>
<feature type="region of interest" description="Disordered" evidence="1">
    <location>
        <begin position="16"/>
        <end position="82"/>
    </location>
</feature>
<sequence>MRRVAAALAVVVLAGCAPSEAPAPSPSPTATSATPADTPDPAPSTEPTSPSPSPTATAEPVPDPQLPTGPADTSTGGLDESVLPVPEGWERVAKEGSADEGFFGNGTWVHAVDPVLRGAGTLAVGCDDAPPDLAGMVPTAVLEGTLEREGAPGIVLAMEFADEDAAARYFEEYKRQVGLCEGTVVEQLGETSRTWFGRRDLGQTWSEAAALNGDRATFIILQSDIDDQLLEGISNALLEG</sequence>
<organism evidence="3 4">
    <name type="scientific">Tessaracoccus oleiagri</name>
    <dbReference type="NCBI Taxonomy" id="686624"/>
    <lineage>
        <taxon>Bacteria</taxon>
        <taxon>Bacillati</taxon>
        <taxon>Actinomycetota</taxon>
        <taxon>Actinomycetes</taxon>
        <taxon>Propionibacteriales</taxon>
        <taxon>Propionibacteriaceae</taxon>
        <taxon>Tessaracoccus</taxon>
    </lineage>
</organism>